<dbReference type="PANTHER" id="PTHR23101:SF25">
    <property type="entry name" value="GTPASE-ACTIVATING PROTEIN AND VPS9 DOMAIN-CONTAINING PROTEIN 1"/>
    <property type="match status" value="1"/>
</dbReference>
<dbReference type="VEuPathDB" id="PlasmoDB:PGAL8A_00086400"/>
<accession>A0A1J1GL77</accession>
<dbReference type="Pfam" id="PF02204">
    <property type="entry name" value="VPS9"/>
    <property type="match status" value="1"/>
</dbReference>
<dbReference type="SUPFAM" id="SSF109993">
    <property type="entry name" value="VPS9 domain"/>
    <property type="match status" value="1"/>
</dbReference>
<feature type="compositionally biased region" description="Basic and acidic residues" evidence="2">
    <location>
        <begin position="351"/>
        <end position="377"/>
    </location>
</feature>
<evidence type="ECO:0000313" key="5">
    <source>
        <dbReference type="Proteomes" id="UP000220797"/>
    </source>
</evidence>
<dbReference type="GeneID" id="39729388"/>
<feature type="compositionally biased region" description="Basic and acidic residues" evidence="2">
    <location>
        <begin position="573"/>
        <end position="588"/>
    </location>
</feature>
<dbReference type="SMART" id="SM00167">
    <property type="entry name" value="VPS9"/>
    <property type="match status" value="1"/>
</dbReference>
<feature type="region of interest" description="Disordered" evidence="2">
    <location>
        <begin position="447"/>
        <end position="484"/>
    </location>
</feature>
<name>A0A1J1GL77_PLAGA</name>
<feature type="region of interest" description="Disordered" evidence="2">
    <location>
        <begin position="232"/>
        <end position="264"/>
    </location>
</feature>
<evidence type="ECO:0000256" key="2">
    <source>
        <dbReference type="SAM" id="MobiDB-lite"/>
    </source>
</evidence>
<dbReference type="InterPro" id="IPR041545">
    <property type="entry name" value="DUF5601"/>
</dbReference>
<protein>
    <submittedName>
        <fullName evidence="4">Vacuolar protein sorting-associated protein 9, putative</fullName>
    </submittedName>
</protein>
<dbReference type="Proteomes" id="UP000220797">
    <property type="component" value="Unassembled WGS sequence"/>
</dbReference>
<dbReference type="GO" id="GO:0030139">
    <property type="term" value="C:endocytic vesicle"/>
    <property type="evidence" value="ECO:0007669"/>
    <property type="project" value="TreeGrafter"/>
</dbReference>
<feature type="compositionally biased region" description="Polar residues" evidence="2">
    <location>
        <begin position="1229"/>
        <end position="1245"/>
    </location>
</feature>
<dbReference type="Gene3D" id="1.10.246.120">
    <property type="match status" value="1"/>
</dbReference>
<dbReference type="InterPro" id="IPR045046">
    <property type="entry name" value="Vps9-like"/>
</dbReference>
<dbReference type="RefSeq" id="XP_028525982.1">
    <property type="nucleotide sequence ID" value="XM_028671155.1"/>
</dbReference>
<feature type="domain" description="VPS9" evidence="3">
    <location>
        <begin position="1099"/>
        <end position="1368"/>
    </location>
</feature>
<organism evidence="4 5">
    <name type="scientific">Plasmodium gallinaceum</name>
    <dbReference type="NCBI Taxonomy" id="5849"/>
    <lineage>
        <taxon>Eukaryota</taxon>
        <taxon>Sar</taxon>
        <taxon>Alveolata</taxon>
        <taxon>Apicomplexa</taxon>
        <taxon>Aconoidasida</taxon>
        <taxon>Haemosporida</taxon>
        <taxon>Plasmodiidae</taxon>
        <taxon>Plasmodium</taxon>
        <taxon>Plasmodium (Haemamoeba)</taxon>
    </lineage>
</organism>
<dbReference type="InterPro" id="IPR037191">
    <property type="entry name" value="VPS9_dom_sf"/>
</dbReference>
<reference evidence="4" key="1">
    <citation type="submission" date="2015-04" db="EMBL/GenBank/DDBJ databases">
        <authorList>
            <consortium name="Pathogen Informatics"/>
        </authorList>
    </citation>
    <scope>NUCLEOTIDE SEQUENCE [LARGE SCALE GENOMIC DNA]</scope>
    <source>
        <strain evidence="4">8A</strain>
    </source>
</reference>
<dbReference type="GO" id="GO:0005085">
    <property type="term" value="F:guanyl-nucleotide exchange factor activity"/>
    <property type="evidence" value="ECO:0007669"/>
    <property type="project" value="InterPro"/>
</dbReference>
<dbReference type="Pfam" id="PF18151">
    <property type="entry name" value="DUF5601"/>
    <property type="match status" value="1"/>
</dbReference>
<proteinExistence type="predicted"/>
<evidence type="ECO:0000259" key="3">
    <source>
        <dbReference type="PROSITE" id="PS51205"/>
    </source>
</evidence>
<dbReference type="EMBL" id="CVMV01000014">
    <property type="protein sequence ID" value="CRG93160.1"/>
    <property type="molecule type" value="Genomic_DNA"/>
</dbReference>
<comment type="caution">
    <text evidence="4">The sequence shown here is derived from an EMBL/GenBank/DDBJ whole genome shotgun (WGS) entry which is preliminary data.</text>
</comment>
<feature type="region of interest" description="Disordered" evidence="2">
    <location>
        <begin position="351"/>
        <end position="384"/>
    </location>
</feature>
<feature type="compositionally biased region" description="Basic and acidic residues" evidence="2">
    <location>
        <begin position="836"/>
        <end position="852"/>
    </location>
</feature>
<gene>
    <name evidence="4" type="ORF">PGAL8A_00086400</name>
</gene>
<dbReference type="PANTHER" id="PTHR23101">
    <property type="entry name" value="RAB GDP/GTP EXCHANGE FACTOR"/>
    <property type="match status" value="1"/>
</dbReference>
<dbReference type="PROSITE" id="PS51205">
    <property type="entry name" value="VPS9"/>
    <property type="match status" value="1"/>
</dbReference>
<evidence type="ECO:0000256" key="1">
    <source>
        <dbReference type="SAM" id="Coils"/>
    </source>
</evidence>
<keyword evidence="5" id="KW-1185">Reference proteome</keyword>
<feature type="coiled-coil region" evidence="1">
    <location>
        <begin position="1387"/>
        <end position="1437"/>
    </location>
</feature>
<sequence length="1477" mass="173742">MNNKAEYDDHFIFSNEWDELTYKRPDKGILNKNNNIAKDMNDMDFFFDNFENNNEKPNNENVKNEKINRDTTVNTFNDSLWLESDSSNISINKTQEEHKNITNNCENSYKMNENINNRDDLGFPIDKKVDINPKLDLWENNNNYVPNNNSMREKKTNFYNYKCNAEIFDSDMFPIQENNITTTMNKNNLKLDYPQYIFNEYNIGDNHIQDENNALNDINFDVNIYPNEDTINVNNENKNDKDMSTNEQNKIHKNSNENKNEASKNMNVEYNNKKGYTHDSIRKKKTNDVFINNSNLDFDTRSGASDKTCNDSSINNCSIYINKSNDNHSFDKNMIHKSINDNELINKSNRSENVDCNQNEKKNSSAKLLSKDKMDAKKTKKIVSKKSINSNSSLESSINTVNSSISDDKNIKLKKKKKKTSHSDIMTRSLTLSDNLDDTKNIFQGNKNMKLKDTSTQSVNSNQEEKKIRKKKQKNCTSSDENMIDTRKVSDEKKFFSEIKEYLDNKNTKEINVKQINENNLTYDIDIKNNSKEKTKTSKKQLSPSKESSSKGKIKKKEKKVILKQNNSNIQKTNEKQKTNENKCKKVNTDNSHGSSLTEEKNILNIKNKCENTEDSEINITNYFEIRNDEKDILKKNSLDIIINSSNTKNVKLNSFNHMNTSTKNKSDLPDDHDTSFNNNDYCDEIIQYNSSNEKIKNETSINQTYEKNYAYASNESYIEKIDQINLRKSKSYSEDTYFQEECYQKHHTPLQEEMETKYIEKERKTKTKDNENKTEIKDIEKDWTKKGFIKRIKKEKESEKSKYIEEEIKRNRNIIQNEEIDKIIDIKQGKSNNEEIEKEENIKNSYEENTTKSRSNIQQKSRKIKDIFISFIKRDDSKKNEDTLEKNAENKKMLKKENTRFDEIKLNKRNESEKNKTNFYNLKKKSYDEDDEKSKKKLFSKKKFFSDASHDFIQNEYIKKENILEKNIIINNESDEKSVYIPPKENINSDNTLETNSVIKKRPNTLYNNFLESLKHPSCKNVVEKVKNFILKFPQNLSREKAANKIHNFISETQPILLNSEIYKNLNKYQINMIIEGYEKFIMQKLYFHLYQMDTKDKDEDEKIYTKINCLQWVELKHLEVIEEINLDRLQIAQRELLRIQKMKAPNDKLIMILNCCRIVTSVLYEAKKNHKKNKINKKKLLNSNSEYNKSNLDDNIDEKNKQDLINKYIKNIIENNHINSSKKNIEGNNGDNTKGDTTYENSNDYEYPEEVQNKNNYQYLEENENKDTLNNNSNDNINKSLKLSKKYLNTDTVIESDDELLPCADEVLPVLIFVIIKTNPPELISNIAYIQNFRHPSHFVSEEAYSFTQFCSGIEFIKELGKTTFLNISEDEYKKKVSEAEKLYLNEVKESNKKLQEAAGKLNELIKYSNEKNVYNNIVNKIESLNLNFEKTENLDSISISNLSLFFEEYKTLVKLKNDILKEVQDHFNENTNQK</sequence>
<dbReference type="GO" id="GO:0031267">
    <property type="term" value="F:small GTPase binding"/>
    <property type="evidence" value="ECO:0007669"/>
    <property type="project" value="TreeGrafter"/>
</dbReference>
<dbReference type="GO" id="GO:0016192">
    <property type="term" value="P:vesicle-mediated transport"/>
    <property type="evidence" value="ECO:0007669"/>
    <property type="project" value="InterPro"/>
</dbReference>
<feature type="region of interest" description="Disordered" evidence="2">
    <location>
        <begin position="836"/>
        <end position="860"/>
    </location>
</feature>
<dbReference type="GO" id="GO:0005829">
    <property type="term" value="C:cytosol"/>
    <property type="evidence" value="ECO:0007669"/>
    <property type="project" value="TreeGrafter"/>
</dbReference>
<keyword evidence="1" id="KW-0175">Coiled coil</keyword>
<dbReference type="Gene3D" id="1.20.1050.80">
    <property type="entry name" value="VPS9 domain"/>
    <property type="match status" value="2"/>
</dbReference>
<evidence type="ECO:0000313" key="4">
    <source>
        <dbReference type="EMBL" id="CRG93160.1"/>
    </source>
</evidence>
<feature type="region of interest" description="Disordered" evidence="2">
    <location>
        <begin position="532"/>
        <end position="598"/>
    </location>
</feature>
<dbReference type="OMA" id="PSQINEM"/>
<feature type="region of interest" description="Disordered" evidence="2">
    <location>
        <begin position="1222"/>
        <end position="1245"/>
    </location>
</feature>
<dbReference type="InterPro" id="IPR003123">
    <property type="entry name" value="VPS9"/>
</dbReference>
<dbReference type="OrthoDB" id="300289at2759"/>